<dbReference type="CDD" id="cd19607">
    <property type="entry name" value="GTA_TIM-barrel-like"/>
    <property type="match status" value="1"/>
</dbReference>
<protein>
    <submittedName>
        <fullName evidence="4">Glycoside hydrolase TIM-barrel-like domain-containing protein</fullName>
    </submittedName>
</protein>
<evidence type="ECO:0000259" key="2">
    <source>
        <dbReference type="Pfam" id="PF13550"/>
    </source>
</evidence>
<keyword evidence="4" id="KW-0378">Hydrolase</keyword>
<dbReference type="Pfam" id="PF13547">
    <property type="entry name" value="GTA_TIM"/>
    <property type="match status" value="1"/>
</dbReference>
<dbReference type="Gene3D" id="3.20.20.80">
    <property type="entry name" value="Glycosidases"/>
    <property type="match status" value="2"/>
</dbReference>
<feature type="domain" description="GTA TIM-barrel-like" evidence="1">
    <location>
        <begin position="441"/>
        <end position="735"/>
    </location>
</feature>
<gene>
    <name evidence="4" type="ORF">HUK65_03065</name>
</gene>
<evidence type="ECO:0000313" key="4">
    <source>
        <dbReference type="EMBL" id="NYS23959.1"/>
    </source>
</evidence>
<dbReference type="GO" id="GO:0016787">
    <property type="term" value="F:hydrolase activity"/>
    <property type="evidence" value="ECO:0007669"/>
    <property type="project" value="UniProtKB-KW"/>
</dbReference>
<name>A0A7Z0KWR5_9RHOB</name>
<dbReference type="SUPFAM" id="SSF51445">
    <property type="entry name" value="(Trans)glycosidases"/>
    <property type="match status" value="1"/>
</dbReference>
<comment type="caution">
    <text evidence="4">The sequence shown here is derived from an EMBL/GenBank/DDBJ whole genome shotgun (WGS) entry which is preliminary data.</text>
</comment>
<proteinExistence type="predicted"/>
<dbReference type="InterPro" id="IPR025195">
    <property type="entry name" value="GTA_TIM_dom"/>
</dbReference>
<dbReference type="InterPro" id="IPR017853">
    <property type="entry name" value="GH"/>
</dbReference>
<accession>A0A7Z0KWR5</accession>
<dbReference type="RefSeq" id="WP_179904652.1">
    <property type="nucleotide sequence ID" value="NZ_JACBXS010000004.1"/>
</dbReference>
<dbReference type="InterPro" id="IPR032876">
    <property type="entry name" value="J_dom"/>
</dbReference>
<dbReference type="Pfam" id="PF23666">
    <property type="entry name" value="Rcc01698_C"/>
    <property type="match status" value="1"/>
</dbReference>
<feature type="domain" description="Tip attachment protein J" evidence="2">
    <location>
        <begin position="795"/>
        <end position="953"/>
    </location>
</feature>
<feature type="domain" description="Rcc01698-like C-terminal" evidence="3">
    <location>
        <begin position="1044"/>
        <end position="1142"/>
    </location>
</feature>
<dbReference type="InterPro" id="IPR056490">
    <property type="entry name" value="Rcc01698_C"/>
</dbReference>
<dbReference type="Proteomes" id="UP000529417">
    <property type="component" value="Unassembled WGS sequence"/>
</dbReference>
<evidence type="ECO:0000259" key="3">
    <source>
        <dbReference type="Pfam" id="PF23666"/>
    </source>
</evidence>
<dbReference type="Pfam" id="PF13550">
    <property type="entry name" value="Phage-tail_3"/>
    <property type="match status" value="1"/>
</dbReference>
<evidence type="ECO:0000259" key="1">
    <source>
        <dbReference type="Pfam" id="PF13547"/>
    </source>
</evidence>
<evidence type="ECO:0000313" key="5">
    <source>
        <dbReference type="Proteomes" id="UP000529417"/>
    </source>
</evidence>
<organism evidence="4 5">
    <name type="scientific">Rhabdonatronobacter sediminivivens</name>
    <dbReference type="NCBI Taxonomy" id="2743469"/>
    <lineage>
        <taxon>Bacteria</taxon>
        <taxon>Pseudomonadati</taxon>
        <taxon>Pseudomonadota</taxon>
        <taxon>Alphaproteobacteria</taxon>
        <taxon>Rhodobacterales</taxon>
        <taxon>Paracoccaceae</taxon>
        <taxon>Rhabdonatronobacter</taxon>
    </lineage>
</organism>
<reference evidence="4 5" key="1">
    <citation type="journal article" date="2000" name="Arch. Microbiol.">
        <title>Rhodobaca bogoriensis gen. nov. and sp. nov., an alkaliphilic purple nonsulfur bacterium from African Rift Valley soda lakes.</title>
        <authorList>
            <person name="Milford A.D."/>
            <person name="Achenbach L.A."/>
            <person name="Jung D.O."/>
            <person name="Madigan M.T."/>
        </authorList>
    </citation>
    <scope>NUCLEOTIDE SEQUENCE [LARGE SCALE GENOMIC DNA]</scope>
    <source>
        <strain evidence="4 5">2376</strain>
    </source>
</reference>
<keyword evidence="5" id="KW-1185">Reference proteome</keyword>
<sequence>MATLVLSAAGAALGSGVGGTVLGLSGAVIGRAVGATIGMAIDQRLMGPGTQVVESGRVDRLRLTAAGEGAPLPRVWGRVRLGGHVIWATRFEETRTTSRSGGGKGRPRVKVEEYSYAISLALALCEGPILGVGRIWADGEEIAPDDLDLRVYHGDDSQTPDPKIEAVEGPGRAPAYRGIAYVVIEDLELGRFGNRVPQFSFEVLRAAQAEGEPTLDRVVEAVALMPGTGDFSLAETPVTRDLGLGAAQAINTNSPQGRADLEVALDQLVRELPGCGSSLLIVSWFGDDLRAGRCRVEPKLEHADAKDRGLSWSVSGRTRATAPELARLDGRPVYGSTPADAAVIEGINALHARGQKVVFYPFLLMGQMEGNGLPDPWSDAPDQPVLPWRGRITLEAAPGRPDTPDGTPAAQTEVAAFFGTVAPGDFSISNGAVSYGGPNEWSYRRFILHCAALCAAAGGVDAFCIGSEMRALTQIRGPGHSFPAVAALRALAVDVRTILGPDVKLTYAADWSEYWGYSDGTGNRYFHLDPLWADEAIDFIGIDNYMPLSDWRDGQDHADAYWGSIYNLDYLRANVAGGEGYDWYYPDARARAAQERTPITDGAYDEPWIWRYKDLRSWWENEHHDRIDGQRAVTPSPWVPRSKPFWFTELGCAAIDKGTNQPNKFLDPKSSESSLPYYSTGRRDDLIQMQYLRAMASYWGDPAHNPVSDLYGGPMVDMSRAHVWAWDARPFPWFPGNRTLWADGENWARGHWLSGRALNQPLAAVVADICAAAGVHHVDVSALHGVVRGFAVASTDSARAMLQPLMLAYGVDAVERDGTLVFRLRDGRAAGTLALPDLAERDGGALETTRAPEAELIGRVQIGYTEAEADFDQRVTEARFPDEAQTVVSRSDLPLVLNRAEARSMAQRWLAEARVARDGARFTLPPSRAHGPGDVVRLEAGAGQGLYRIDRVSQGLSRAVEAVRVEPAPYAAADVVDEGSSLRPFAAPVPVLPVFLDLPLMRGDELPHAPHLAVASRPWPGAVALYEGALGAELELNRLLVSPATVGVTETPLAWAPAGRWDRGPALRVRLGGGALASASAAAVLGGANLMAIGDGQAWELFQFQQVALIAPDLWELSLRLRGQQGTDGVMPAQWPPGSTVVLMDRAPEQIDLPGSVRGMAHRYRIGPASRPVSDPSYTEVTRAFDGVGLRPYAPAHLRLRPLAGGDLGISWVRRTRIEGDSWQGYGVPLGEEFERYRLRILGGDGALRREIEIGQPQWTYTATQQAQDGLDGGLSVTVAQISALFGPGPEASIDHEL</sequence>
<dbReference type="EMBL" id="JACBXS010000004">
    <property type="protein sequence ID" value="NYS23959.1"/>
    <property type="molecule type" value="Genomic_DNA"/>
</dbReference>